<keyword evidence="6" id="KW-1185">Reference proteome</keyword>
<dbReference type="PANTHER" id="PTHR43142:SF6">
    <property type="entry name" value="PUTATIVE (AFU_ORTHOLOGUE AFUA_7G01710)-RELATED"/>
    <property type="match status" value="1"/>
</dbReference>
<dbReference type="AlphaFoldDB" id="A0A9W9MHM8"/>
<evidence type="ECO:0000259" key="4">
    <source>
        <dbReference type="Pfam" id="PF00135"/>
    </source>
</evidence>
<dbReference type="PROSITE" id="PS00122">
    <property type="entry name" value="CARBOXYLESTERASE_B_1"/>
    <property type="match status" value="1"/>
</dbReference>
<dbReference type="InterPro" id="IPR019819">
    <property type="entry name" value="Carboxylesterase_B_CS"/>
</dbReference>
<dbReference type="RefSeq" id="XP_058307360.1">
    <property type="nucleotide sequence ID" value="XM_058453169.1"/>
</dbReference>
<evidence type="ECO:0000256" key="3">
    <source>
        <dbReference type="SAM" id="SignalP"/>
    </source>
</evidence>
<reference evidence="5" key="2">
    <citation type="journal article" date="2023" name="IMA Fungus">
        <title>Comparative genomic study of the Penicillium genus elucidates a diverse pangenome and 15 lateral gene transfer events.</title>
        <authorList>
            <person name="Petersen C."/>
            <person name="Sorensen T."/>
            <person name="Nielsen M.R."/>
            <person name="Sondergaard T.E."/>
            <person name="Sorensen J.L."/>
            <person name="Fitzpatrick D.A."/>
            <person name="Frisvad J.C."/>
            <person name="Nielsen K.L."/>
        </authorList>
    </citation>
    <scope>NUCLEOTIDE SEQUENCE</scope>
    <source>
        <strain evidence="5">IBT 15544</strain>
    </source>
</reference>
<dbReference type="InterPro" id="IPR002018">
    <property type="entry name" value="CarbesteraseB"/>
</dbReference>
<dbReference type="PROSITE" id="PS00941">
    <property type="entry name" value="CARBOXYLESTERASE_B_2"/>
    <property type="match status" value="1"/>
</dbReference>
<dbReference type="Proteomes" id="UP001150904">
    <property type="component" value="Unassembled WGS sequence"/>
</dbReference>
<proteinExistence type="inferred from homology"/>
<reference evidence="5" key="1">
    <citation type="submission" date="2022-12" db="EMBL/GenBank/DDBJ databases">
        <authorList>
            <person name="Petersen C."/>
        </authorList>
    </citation>
    <scope>NUCLEOTIDE SEQUENCE</scope>
    <source>
        <strain evidence="5">IBT 15544</strain>
    </source>
</reference>
<dbReference type="OrthoDB" id="408631at2759"/>
<dbReference type="InterPro" id="IPR029058">
    <property type="entry name" value="AB_hydrolase_fold"/>
</dbReference>
<gene>
    <name evidence="5" type="ORF">N7498_006107</name>
</gene>
<evidence type="ECO:0000313" key="6">
    <source>
        <dbReference type="Proteomes" id="UP001150904"/>
    </source>
</evidence>
<dbReference type="GeneID" id="83180470"/>
<keyword evidence="3" id="KW-0732">Signal</keyword>
<dbReference type="PANTHER" id="PTHR43142">
    <property type="entry name" value="CARBOXYLIC ESTER HYDROLASE"/>
    <property type="match status" value="1"/>
</dbReference>
<comment type="similarity">
    <text evidence="1">Belongs to the type-B carboxylesterase/lipase family.</text>
</comment>
<dbReference type="EMBL" id="JAPQKR010000013">
    <property type="protein sequence ID" value="KAJ5201444.1"/>
    <property type="molecule type" value="Genomic_DNA"/>
</dbReference>
<dbReference type="GO" id="GO:0072330">
    <property type="term" value="P:monocarboxylic acid biosynthetic process"/>
    <property type="evidence" value="ECO:0007669"/>
    <property type="project" value="UniProtKB-ARBA"/>
</dbReference>
<dbReference type="SUPFAM" id="SSF53474">
    <property type="entry name" value="alpha/beta-Hydrolases"/>
    <property type="match status" value="1"/>
</dbReference>
<sequence>MRFQLQTALFFFLGHTVAGQSCPKPGAPNLNSLGGLQVLHYNNLGPQNNGTSAVLVYDRLSRNDAAGRCAGIGERLHSWSSTSSVEQTEIGYELDYLVFSNELSADEPIWVSAEPASGEQCQALSPSKKTLLQVACDAELPSLCSSTPPPSTDLDRRPREYTKLTIESQGYSLTGYRDARSFRFLGIPFADPPVGQLRLAPPQAYTGPKVIDATSMGLSCIQALSSFGILDNGGISEDCLYLNVYTPVLPSPRGQNTALRPVAVYLYGGAYNEGTSTMIDYDGGNFASRSDVIIVTLNYRVGALGSISTGDLTTGSYGIRDQIMALKWVQTHIADFGGDPSHVTLFGQSAGAQSTVGLMSSSAAKGLFSGALVQSAPLDIPWYPRGLYSEYITPAVGKAVGCDDTSSEETFLKCLRSVPAAKYISNSTEFESAITSITASIADHYFHNTKMLSGTEPFMPMVDDSGSGVIDDQFDVLLANNKLPVRVPAMFTNVRNEAALFTDGEIPDLGSTQTALDAVLEVAFGEKLAMEMISSGAFEVNTSDPDGVRNAASAAVTASEWTCAQGYLLNKTLSAFPSLYQVEITDGHIQTIVDVPAICSPNNDFNASCHTSDILLAWGNLNSKTKNVAPYYDNEDILHSQLLHDIFGAFFRTRNPNPSLDFLKIRGPAYASTHGIFSGSDQIQSSQDGGNKGYAIEQYHPVDRNMTLLGMPPSHMANFEESGKCAVFNKYGLTFQRAKLTN</sequence>
<feature type="signal peptide" evidence="3">
    <location>
        <begin position="1"/>
        <end position="19"/>
    </location>
</feature>
<dbReference type="InterPro" id="IPR019826">
    <property type="entry name" value="Carboxylesterase_B_AS"/>
</dbReference>
<evidence type="ECO:0000256" key="1">
    <source>
        <dbReference type="ARBA" id="ARBA00005964"/>
    </source>
</evidence>
<dbReference type="Gene3D" id="3.40.50.1820">
    <property type="entry name" value="alpha/beta hydrolase"/>
    <property type="match status" value="1"/>
</dbReference>
<accession>A0A9W9MHM8</accession>
<organism evidence="5 6">
    <name type="scientific">Penicillium cinerascens</name>
    <dbReference type="NCBI Taxonomy" id="70096"/>
    <lineage>
        <taxon>Eukaryota</taxon>
        <taxon>Fungi</taxon>
        <taxon>Dikarya</taxon>
        <taxon>Ascomycota</taxon>
        <taxon>Pezizomycotina</taxon>
        <taxon>Eurotiomycetes</taxon>
        <taxon>Eurotiomycetidae</taxon>
        <taxon>Eurotiales</taxon>
        <taxon>Aspergillaceae</taxon>
        <taxon>Penicillium</taxon>
    </lineage>
</organism>
<evidence type="ECO:0000313" key="5">
    <source>
        <dbReference type="EMBL" id="KAJ5201444.1"/>
    </source>
</evidence>
<dbReference type="GO" id="GO:0016787">
    <property type="term" value="F:hydrolase activity"/>
    <property type="evidence" value="ECO:0007669"/>
    <property type="project" value="UniProtKB-KW"/>
</dbReference>
<protein>
    <recommendedName>
        <fullName evidence="4">Carboxylesterase type B domain-containing protein</fullName>
    </recommendedName>
</protein>
<dbReference type="PROSITE" id="PS51257">
    <property type="entry name" value="PROKAR_LIPOPROTEIN"/>
    <property type="match status" value="1"/>
</dbReference>
<comment type="caution">
    <text evidence="5">The sequence shown here is derived from an EMBL/GenBank/DDBJ whole genome shotgun (WGS) entry which is preliminary data.</text>
</comment>
<keyword evidence="2" id="KW-0378">Hydrolase</keyword>
<dbReference type="GO" id="GO:0017000">
    <property type="term" value="P:antibiotic biosynthetic process"/>
    <property type="evidence" value="ECO:0007669"/>
    <property type="project" value="UniProtKB-ARBA"/>
</dbReference>
<feature type="domain" description="Carboxylesterase type B" evidence="4">
    <location>
        <begin position="183"/>
        <end position="658"/>
    </location>
</feature>
<feature type="chain" id="PRO_5040783513" description="Carboxylesterase type B domain-containing protein" evidence="3">
    <location>
        <begin position="20"/>
        <end position="742"/>
    </location>
</feature>
<evidence type="ECO:0000256" key="2">
    <source>
        <dbReference type="ARBA" id="ARBA00022801"/>
    </source>
</evidence>
<name>A0A9W9MHM8_9EURO</name>
<dbReference type="Pfam" id="PF00135">
    <property type="entry name" value="COesterase"/>
    <property type="match status" value="1"/>
</dbReference>